<evidence type="ECO:0000256" key="2">
    <source>
        <dbReference type="SAM" id="SignalP"/>
    </source>
</evidence>
<dbReference type="Proteomes" id="UP000554482">
    <property type="component" value="Unassembled WGS sequence"/>
</dbReference>
<proteinExistence type="predicted"/>
<evidence type="ECO:0008006" key="5">
    <source>
        <dbReference type="Google" id="ProtNLM"/>
    </source>
</evidence>
<feature type="region of interest" description="Disordered" evidence="1">
    <location>
        <begin position="48"/>
        <end position="77"/>
    </location>
</feature>
<sequence length="77" mass="8473">MGSSSRLQLSISITILLLICFHKTATISDTDVQYRKLLTERSEPILHISSKYSGPGPGGDCPIQEQPCENKNGFGHR</sequence>
<organism evidence="3 4">
    <name type="scientific">Thalictrum thalictroides</name>
    <name type="common">Rue-anemone</name>
    <name type="synonym">Anemone thalictroides</name>
    <dbReference type="NCBI Taxonomy" id="46969"/>
    <lineage>
        <taxon>Eukaryota</taxon>
        <taxon>Viridiplantae</taxon>
        <taxon>Streptophyta</taxon>
        <taxon>Embryophyta</taxon>
        <taxon>Tracheophyta</taxon>
        <taxon>Spermatophyta</taxon>
        <taxon>Magnoliopsida</taxon>
        <taxon>Ranunculales</taxon>
        <taxon>Ranunculaceae</taxon>
        <taxon>Thalictroideae</taxon>
        <taxon>Thalictrum</taxon>
    </lineage>
</organism>
<dbReference type="EMBL" id="JABWDY010036392">
    <property type="protein sequence ID" value="KAF5181252.1"/>
    <property type="molecule type" value="Genomic_DNA"/>
</dbReference>
<name>A0A7J6VA54_THATH</name>
<dbReference type="AlphaFoldDB" id="A0A7J6VA54"/>
<feature type="chain" id="PRO_5029767385" description="Transmembrane protein" evidence="2">
    <location>
        <begin position="27"/>
        <end position="77"/>
    </location>
</feature>
<feature type="signal peptide" evidence="2">
    <location>
        <begin position="1"/>
        <end position="26"/>
    </location>
</feature>
<evidence type="ECO:0000313" key="4">
    <source>
        <dbReference type="Proteomes" id="UP000554482"/>
    </source>
</evidence>
<accession>A0A7J6VA54</accession>
<keyword evidence="2" id="KW-0732">Signal</keyword>
<protein>
    <recommendedName>
        <fullName evidence="5">Transmembrane protein</fullName>
    </recommendedName>
</protein>
<keyword evidence="4" id="KW-1185">Reference proteome</keyword>
<comment type="caution">
    <text evidence="3">The sequence shown here is derived from an EMBL/GenBank/DDBJ whole genome shotgun (WGS) entry which is preliminary data.</text>
</comment>
<evidence type="ECO:0000256" key="1">
    <source>
        <dbReference type="SAM" id="MobiDB-lite"/>
    </source>
</evidence>
<gene>
    <name evidence="3" type="ORF">FRX31_029161</name>
</gene>
<reference evidence="3 4" key="1">
    <citation type="submission" date="2020-06" db="EMBL/GenBank/DDBJ databases">
        <title>Transcriptomic and genomic resources for Thalictrum thalictroides and T. hernandezii: Facilitating candidate gene discovery in an emerging model plant lineage.</title>
        <authorList>
            <person name="Arias T."/>
            <person name="Riano-Pachon D.M."/>
            <person name="Di Stilio V.S."/>
        </authorList>
    </citation>
    <scope>NUCLEOTIDE SEQUENCE [LARGE SCALE GENOMIC DNA]</scope>
    <source>
        <strain evidence="4">cv. WT478/WT964</strain>
        <tissue evidence="3">Leaves</tissue>
    </source>
</reference>
<evidence type="ECO:0000313" key="3">
    <source>
        <dbReference type="EMBL" id="KAF5181252.1"/>
    </source>
</evidence>